<keyword evidence="2" id="KW-1185">Reference proteome</keyword>
<dbReference type="AlphaFoldDB" id="X6P0J1"/>
<comment type="caution">
    <text evidence="1">The sequence shown here is derived from an EMBL/GenBank/DDBJ whole genome shotgun (WGS) entry which is preliminary data.</text>
</comment>
<organism evidence="1 2">
    <name type="scientific">Reticulomyxa filosa</name>
    <dbReference type="NCBI Taxonomy" id="46433"/>
    <lineage>
        <taxon>Eukaryota</taxon>
        <taxon>Sar</taxon>
        <taxon>Rhizaria</taxon>
        <taxon>Retaria</taxon>
        <taxon>Foraminifera</taxon>
        <taxon>Monothalamids</taxon>
        <taxon>Reticulomyxidae</taxon>
        <taxon>Reticulomyxa</taxon>
    </lineage>
</organism>
<accession>X6P0J1</accession>
<gene>
    <name evidence="1" type="ORF">RFI_05465</name>
</gene>
<proteinExistence type="predicted"/>
<name>X6P0J1_RETFI</name>
<evidence type="ECO:0000313" key="1">
    <source>
        <dbReference type="EMBL" id="ETO31653.1"/>
    </source>
</evidence>
<sequence length="210" mass="24550">IDDLLEKCIHNEKHYIRTTPFLILKKLKIKIVISFLSRKMTGKYIILVSCECSIILFMEFVNGRENLLKKKNLKKKGQTSKKKNISGYIYRYERTLSNWANFLGKGWYNENIDDNGHEAASVDYTLVDGKYLSVIYSRQTDDKKSNQKRKYLSNISDFVGEYLSQLRYSLYSDNEAGIDNDDSGEISPSVWNNIIITLLFYLFNLFNVFI</sequence>
<dbReference type="EMBL" id="ASPP01004790">
    <property type="protein sequence ID" value="ETO31653.1"/>
    <property type="molecule type" value="Genomic_DNA"/>
</dbReference>
<protein>
    <submittedName>
        <fullName evidence="1">Uncharacterized protein</fullName>
    </submittedName>
</protein>
<reference evidence="1 2" key="1">
    <citation type="journal article" date="2013" name="Curr. Biol.">
        <title>The Genome of the Foraminiferan Reticulomyxa filosa.</title>
        <authorList>
            <person name="Glockner G."/>
            <person name="Hulsmann N."/>
            <person name="Schleicher M."/>
            <person name="Noegel A.A."/>
            <person name="Eichinger L."/>
            <person name="Gallinger C."/>
            <person name="Pawlowski J."/>
            <person name="Sierra R."/>
            <person name="Euteneuer U."/>
            <person name="Pillet L."/>
            <person name="Moustafa A."/>
            <person name="Platzer M."/>
            <person name="Groth M."/>
            <person name="Szafranski K."/>
            <person name="Schliwa M."/>
        </authorList>
    </citation>
    <scope>NUCLEOTIDE SEQUENCE [LARGE SCALE GENOMIC DNA]</scope>
</reference>
<evidence type="ECO:0000313" key="2">
    <source>
        <dbReference type="Proteomes" id="UP000023152"/>
    </source>
</evidence>
<dbReference type="Proteomes" id="UP000023152">
    <property type="component" value="Unassembled WGS sequence"/>
</dbReference>
<feature type="non-terminal residue" evidence="1">
    <location>
        <position position="1"/>
    </location>
</feature>